<evidence type="ECO:0000256" key="1">
    <source>
        <dbReference type="SAM" id="MobiDB-lite"/>
    </source>
</evidence>
<dbReference type="EMBL" id="KQ085900">
    <property type="protein sequence ID" value="KLO17870.1"/>
    <property type="molecule type" value="Genomic_DNA"/>
</dbReference>
<evidence type="ECO:0000313" key="2">
    <source>
        <dbReference type="EMBL" id="KLO17870.1"/>
    </source>
</evidence>
<organism evidence="2 3">
    <name type="scientific">Schizopora paradoxa</name>
    <dbReference type="NCBI Taxonomy" id="27342"/>
    <lineage>
        <taxon>Eukaryota</taxon>
        <taxon>Fungi</taxon>
        <taxon>Dikarya</taxon>
        <taxon>Basidiomycota</taxon>
        <taxon>Agaricomycotina</taxon>
        <taxon>Agaricomycetes</taxon>
        <taxon>Hymenochaetales</taxon>
        <taxon>Schizoporaceae</taxon>
        <taxon>Schizopora</taxon>
    </lineage>
</organism>
<dbReference type="AlphaFoldDB" id="A0A0H2S0J1"/>
<evidence type="ECO:0000313" key="3">
    <source>
        <dbReference type="Proteomes" id="UP000053477"/>
    </source>
</evidence>
<keyword evidence="3" id="KW-1185">Reference proteome</keyword>
<accession>A0A0H2S0J1</accession>
<feature type="region of interest" description="Disordered" evidence="1">
    <location>
        <begin position="13"/>
        <end position="79"/>
    </location>
</feature>
<reference evidence="2 3" key="1">
    <citation type="submission" date="2015-04" db="EMBL/GenBank/DDBJ databases">
        <title>Complete genome sequence of Schizopora paradoxa KUC8140, a cosmopolitan wood degrader in East Asia.</title>
        <authorList>
            <consortium name="DOE Joint Genome Institute"/>
            <person name="Min B."/>
            <person name="Park H."/>
            <person name="Jang Y."/>
            <person name="Kim J.-J."/>
            <person name="Kim K.H."/>
            <person name="Pangilinan J."/>
            <person name="Lipzen A."/>
            <person name="Riley R."/>
            <person name="Grigoriev I.V."/>
            <person name="Spatafora J.W."/>
            <person name="Choi I.-G."/>
        </authorList>
    </citation>
    <scope>NUCLEOTIDE SEQUENCE [LARGE SCALE GENOMIC DNA]</scope>
    <source>
        <strain evidence="2 3">KUC8140</strain>
    </source>
</reference>
<protein>
    <submittedName>
        <fullName evidence="2">Uncharacterized protein</fullName>
    </submittedName>
</protein>
<name>A0A0H2S0J1_9AGAM</name>
<dbReference type="Proteomes" id="UP000053477">
    <property type="component" value="Unassembled WGS sequence"/>
</dbReference>
<dbReference type="InParanoid" id="A0A0H2S0J1"/>
<sequence length="533" mass="60568">MLDDFDNLGLGTKEELECGKLDSTELKDDPIESRESNQLIDNPDYPNEPETQDTNDSVKPGSPHGPRCDIPAARDPDQVGSRRPCFLDVFEVVLDFLRSVYVEARNAQFKIWWPDDLRLRGDYRDLRGVMGPLYPVLSLLKTMNSLNTFTHARTKRVLSYALMMSLQSLPPGPLDAFPLMDGPVHTLILSDVEMVTLHDRFLRHHTPEITVEKHRLASERFLQALPTALNSLRMLRFIFEDFPSARNMFSKILRIAPDLEEIHIVFRNSGNEDKGPPTKLIGQLFGELEGLGDESESALPTCSALRTVRLRNFSPENLDGNHGLPPEFHCLSKLNSLVAIHFYGNMLPTGDFYKSITKLSWARELGGDFTLESVYMKVPHRDTGVSREHPARLSRLLGSAPHMTLEVFRRFAADTVPAVFPIWASLCSLTIITDDFPSPELLRQTPTSIDFLIITIKGYCCRYQPFFMDKRMLGFLQSRKTKNVRICVDSTEELTIEGEWRLSLRDNELFSTPSSELFVETRALCVQRGGQFM</sequence>
<gene>
    <name evidence="2" type="ORF">SCHPADRAFT_936705</name>
</gene>
<feature type="compositionally biased region" description="Basic and acidic residues" evidence="1">
    <location>
        <begin position="13"/>
        <end position="35"/>
    </location>
</feature>
<proteinExistence type="predicted"/>